<dbReference type="AlphaFoldDB" id="A0ABD1LV61"/>
<keyword evidence="3" id="KW-1185">Reference proteome</keyword>
<dbReference type="EMBL" id="JBGMDY010000007">
    <property type="protein sequence ID" value="KAL2327398.1"/>
    <property type="molecule type" value="Genomic_DNA"/>
</dbReference>
<accession>A0ABD1LV61</accession>
<evidence type="ECO:0000313" key="2">
    <source>
        <dbReference type="EMBL" id="KAL2327398.1"/>
    </source>
</evidence>
<name>A0ABD1LV61_9FABA</name>
<reference evidence="2 3" key="1">
    <citation type="submission" date="2024-08" db="EMBL/GenBank/DDBJ databases">
        <title>Insights into the chromosomal genome structure of Flemingia macrophylla.</title>
        <authorList>
            <person name="Ding Y."/>
            <person name="Zhao Y."/>
            <person name="Bi W."/>
            <person name="Wu M."/>
            <person name="Zhao G."/>
            <person name="Gong Y."/>
            <person name="Li W."/>
            <person name="Zhang P."/>
        </authorList>
    </citation>
    <scope>NUCLEOTIDE SEQUENCE [LARGE SCALE GENOMIC DNA]</scope>
    <source>
        <strain evidence="2">DYQJB</strain>
        <tissue evidence="2">Leaf</tissue>
    </source>
</reference>
<feature type="coiled-coil region" evidence="1">
    <location>
        <begin position="9"/>
        <end position="69"/>
    </location>
</feature>
<protein>
    <submittedName>
        <fullName evidence="2">Uncharacterized protein</fullName>
    </submittedName>
</protein>
<dbReference type="PANTHER" id="PTHR36344:SF1">
    <property type="entry name" value="RX N-TERMINAL DOMAIN-CONTAINING PROTEIN"/>
    <property type="match status" value="1"/>
</dbReference>
<keyword evidence="1" id="KW-0175">Coiled coil</keyword>
<evidence type="ECO:0000313" key="3">
    <source>
        <dbReference type="Proteomes" id="UP001603857"/>
    </source>
</evidence>
<gene>
    <name evidence="2" type="ORF">Fmac_020825</name>
</gene>
<evidence type="ECO:0000256" key="1">
    <source>
        <dbReference type="SAM" id="Coils"/>
    </source>
</evidence>
<organism evidence="2 3">
    <name type="scientific">Flemingia macrophylla</name>
    <dbReference type="NCBI Taxonomy" id="520843"/>
    <lineage>
        <taxon>Eukaryota</taxon>
        <taxon>Viridiplantae</taxon>
        <taxon>Streptophyta</taxon>
        <taxon>Embryophyta</taxon>
        <taxon>Tracheophyta</taxon>
        <taxon>Spermatophyta</taxon>
        <taxon>Magnoliopsida</taxon>
        <taxon>eudicotyledons</taxon>
        <taxon>Gunneridae</taxon>
        <taxon>Pentapetalae</taxon>
        <taxon>rosids</taxon>
        <taxon>fabids</taxon>
        <taxon>Fabales</taxon>
        <taxon>Fabaceae</taxon>
        <taxon>Papilionoideae</taxon>
        <taxon>50 kb inversion clade</taxon>
        <taxon>NPAAA clade</taxon>
        <taxon>indigoferoid/millettioid clade</taxon>
        <taxon>Phaseoleae</taxon>
        <taxon>Flemingia</taxon>
    </lineage>
</organism>
<dbReference type="PANTHER" id="PTHR36344">
    <property type="entry name" value="RX N-TERMINAL DOMAIN-CONTAINING PROTEIN"/>
    <property type="match status" value="1"/>
</dbReference>
<proteinExistence type="predicted"/>
<dbReference type="Proteomes" id="UP001603857">
    <property type="component" value="Unassembled WGS sequence"/>
</dbReference>
<comment type="caution">
    <text evidence="2">The sequence shown here is derived from an EMBL/GenBank/DDBJ whole genome shotgun (WGS) entry which is preliminary data.</text>
</comment>
<sequence length="92" mass="10657">MDPETAERLSQIEKEIQNIDNEKAQRQQTLAAFWEHLPPIDPEVVAKFMQELRDRIRALEDRKRALLLEQEVLIVRAAADAAPPPNPPRNEH</sequence>